<keyword evidence="2 4" id="KW-0547">Nucleotide-binding</keyword>
<dbReference type="Proteomes" id="UP001470230">
    <property type="component" value="Unassembled WGS sequence"/>
</dbReference>
<evidence type="ECO:0000259" key="6">
    <source>
        <dbReference type="PROSITE" id="PS50011"/>
    </source>
</evidence>
<comment type="caution">
    <text evidence="7">The sequence shown here is derived from an EMBL/GenBank/DDBJ whole genome shotgun (WGS) entry which is preliminary data.</text>
</comment>
<dbReference type="PANTHER" id="PTHR11909">
    <property type="entry name" value="CASEIN KINASE-RELATED"/>
    <property type="match status" value="1"/>
</dbReference>
<dbReference type="InterPro" id="IPR050235">
    <property type="entry name" value="CK1_Ser-Thr_kinase"/>
</dbReference>
<evidence type="ECO:0000256" key="2">
    <source>
        <dbReference type="ARBA" id="ARBA00022741"/>
    </source>
</evidence>
<dbReference type="InterPro" id="IPR008271">
    <property type="entry name" value="Ser/Thr_kinase_AS"/>
</dbReference>
<evidence type="ECO:0000256" key="5">
    <source>
        <dbReference type="SAM" id="MobiDB-lite"/>
    </source>
</evidence>
<organism evidence="7 8">
    <name type="scientific">Tritrichomonas musculus</name>
    <dbReference type="NCBI Taxonomy" id="1915356"/>
    <lineage>
        <taxon>Eukaryota</taxon>
        <taxon>Metamonada</taxon>
        <taxon>Parabasalia</taxon>
        <taxon>Tritrichomonadida</taxon>
        <taxon>Tritrichomonadidae</taxon>
        <taxon>Tritrichomonas</taxon>
    </lineage>
</organism>
<dbReference type="CDD" id="cd14016">
    <property type="entry name" value="STKc_CK1"/>
    <property type="match status" value="1"/>
</dbReference>
<dbReference type="SMART" id="SM00220">
    <property type="entry name" value="S_TKc"/>
    <property type="match status" value="1"/>
</dbReference>
<evidence type="ECO:0000313" key="8">
    <source>
        <dbReference type="Proteomes" id="UP001470230"/>
    </source>
</evidence>
<keyword evidence="8" id="KW-1185">Reference proteome</keyword>
<dbReference type="Gene3D" id="3.30.200.20">
    <property type="entry name" value="Phosphorylase Kinase, domain 1"/>
    <property type="match status" value="1"/>
</dbReference>
<dbReference type="InterPro" id="IPR011009">
    <property type="entry name" value="Kinase-like_dom_sf"/>
</dbReference>
<proteinExistence type="predicted"/>
<evidence type="ECO:0000256" key="1">
    <source>
        <dbReference type="ARBA" id="ARBA00012513"/>
    </source>
</evidence>
<dbReference type="InterPro" id="IPR017441">
    <property type="entry name" value="Protein_kinase_ATP_BS"/>
</dbReference>
<feature type="compositionally biased region" description="Polar residues" evidence="5">
    <location>
        <begin position="584"/>
        <end position="611"/>
    </location>
</feature>
<sequence length="654" mass="75417">MEIILGNRYLLKKQIGSGSFGEIFQGVDLQTNQSIAIKLEKIRNSSESSHQHSRQLLKDEATIYKILDGMVGVPRAFAYGTQSYYNILVIDLLDKSLEDLLKKCKGRFSLKTVLMLADQMLLCLEGMHRNFLVHRDLKPENFMVGFGPQINHNKPYIQSHTKNSLEASHEAGLDISNNNENFHLTNSSNSHFEFFQNSQKSSSQDIQENLHNRNFFFSQNRNPKQNFSIPRSNNVYIIDFGLSKIYYDAKQGAHIPLVEHPNMTGTARYASVSALHGLEQSRRDDLESLGYILIYFLKGKLPWQGLPGNNRKDKINNILNVKSGIYVEDLCEGLPSEFADYLSRVKKLHFTEEPNYSQYREIFRELFIREGFIYDYKFDWLDESPIDEEKKIFNSSNGRFNSHNYYNYSNNEISSNNNSNIYYNSGGNSIIISPNNASNNRMTVLNSGNGIFRNKIIHKNHSQMEIQNCNFLSSFDYDHQQTQIHQNHFHNQVEPDHKENQQQSRPHHQSLQELIYVPQNQQNNVIQQHTKQNIVIPQNRKRDQQHHYSDIIGKLNSSASSFLFPSFNDLNAEALKNNGKLISHNHSQTISPPSNPLPTNTDRYIPYNNNVHPMKIPLPSHRPNKSPTPSQTGSPKAKQSRSQLAIHMLYDNQK</sequence>
<dbReference type="PROSITE" id="PS50011">
    <property type="entry name" value="PROTEIN_KINASE_DOM"/>
    <property type="match status" value="1"/>
</dbReference>
<dbReference type="InterPro" id="IPR000719">
    <property type="entry name" value="Prot_kinase_dom"/>
</dbReference>
<dbReference type="SUPFAM" id="SSF56112">
    <property type="entry name" value="Protein kinase-like (PK-like)"/>
    <property type="match status" value="1"/>
</dbReference>
<dbReference type="PROSITE" id="PS00108">
    <property type="entry name" value="PROTEIN_KINASE_ST"/>
    <property type="match status" value="1"/>
</dbReference>
<feature type="domain" description="Protein kinase" evidence="6">
    <location>
        <begin position="9"/>
        <end position="368"/>
    </location>
</feature>
<gene>
    <name evidence="7" type="ORF">M9Y10_016738</name>
</gene>
<feature type="region of interest" description="Disordered" evidence="5">
    <location>
        <begin position="583"/>
        <end position="643"/>
    </location>
</feature>
<evidence type="ECO:0000256" key="4">
    <source>
        <dbReference type="PROSITE-ProRule" id="PRU10141"/>
    </source>
</evidence>
<keyword evidence="3 4" id="KW-0067">ATP-binding</keyword>
<reference evidence="7 8" key="1">
    <citation type="submission" date="2024-04" db="EMBL/GenBank/DDBJ databases">
        <title>Tritrichomonas musculus Genome.</title>
        <authorList>
            <person name="Alves-Ferreira E."/>
            <person name="Grigg M."/>
            <person name="Lorenzi H."/>
            <person name="Galac M."/>
        </authorList>
    </citation>
    <scope>NUCLEOTIDE SEQUENCE [LARGE SCALE GENOMIC DNA]</scope>
    <source>
        <strain evidence="7 8">EAF2021</strain>
    </source>
</reference>
<feature type="binding site" evidence="4">
    <location>
        <position position="38"/>
    </location>
    <ligand>
        <name>ATP</name>
        <dbReference type="ChEBI" id="CHEBI:30616"/>
    </ligand>
</feature>
<protein>
    <recommendedName>
        <fullName evidence="1">non-specific serine/threonine protein kinase</fullName>
        <ecNumber evidence="1">2.7.11.1</ecNumber>
    </recommendedName>
</protein>
<dbReference type="EC" id="2.7.11.1" evidence="1"/>
<evidence type="ECO:0000256" key="3">
    <source>
        <dbReference type="ARBA" id="ARBA00022840"/>
    </source>
</evidence>
<dbReference type="EMBL" id="JAPFFF010000021">
    <property type="protein sequence ID" value="KAK8854180.1"/>
    <property type="molecule type" value="Genomic_DNA"/>
</dbReference>
<dbReference type="PROSITE" id="PS00107">
    <property type="entry name" value="PROTEIN_KINASE_ATP"/>
    <property type="match status" value="1"/>
</dbReference>
<name>A0ABR2HX52_9EUKA</name>
<evidence type="ECO:0000313" key="7">
    <source>
        <dbReference type="EMBL" id="KAK8854180.1"/>
    </source>
</evidence>
<dbReference type="Gene3D" id="1.10.510.10">
    <property type="entry name" value="Transferase(Phosphotransferase) domain 1"/>
    <property type="match status" value="2"/>
</dbReference>
<dbReference type="Pfam" id="PF00069">
    <property type="entry name" value="Pkinase"/>
    <property type="match status" value="1"/>
</dbReference>
<accession>A0ABR2HX52</accession>
<feature type="compositionally biased region" description="Polar residues" evidence="5">
    <location>
        <begin position="625"/>
        <end position="634"/>
    </location>
</feature>